<dbReference type="InterPro" id="IPR039430">
    <property type="entry name" value="Thymidylate_kin-like_dom"/>
</dbReference>
<evidence type="ECO:0000259" key="2">
    <source>
        <dbReference type="Pfam" id="PF02223"/>
    </source>
</evidence>
<dbReference type="GO" id="GO:0004798">
    <property type="term" value="F:dTMP kinase activity"/>
    <property type="evidence" value="ECO:0007669"/>
    <property type="project" value="TreeGrafter"/>
</dbReference>
<evidence type="ECO:0000313" key="4">
    <source>
        <dbReference type="Proteomes" id="UP000176511"/>
    </source>
</evidence>
<evidence type="ECO:0000256" key="1">
    <source>
        <dbReference type="ARBA" id="ARBA00009776"/>
    </source>
</evidence>
<dbReference type="InterPro" id="IPR027417">
    <property type="entry name" value="P-loop_NTPase"/>
</dbReference>
<dbReference type="EMBL" id="MFLE01000004">
    <property type="protein sequence ID" value="OGG62440.1"/>
    <property type="molecule type" value="Genomic_DNA"/>
</dbReference>
<dbReference type="GO" id="GO:0004550">
    <property type="term" value="F:nucleoside diphosphate kinase activity"/>
    <property type="evidence" value="ECO:0007669"/>
    <property type="project" value="TreeGrafter"/>
</dbReference>
<feature type="domain" description="Thymidylate kinase-like" evidence="2">
    <location>
        <begin position="11"/>
        <end position="186"/>
    </location>
</feature>
<evidence type="ECO:0000313" key="3">
    <source>
        <dbReference type="EMBL" id="OGG62440.1"/>
    </source>
</evidence>
<name>A0A1F6DMC5_9BACT</name>
<comment type="similarity">
    <text evidence="1">Belongs to the thymidylate kinase family.</text>
</comment>
<dbReference type="SUPFAM" id="SSF52540">
    <property type="entry name" value="P-loop containing nucleoside triphosphate hydrolases"/>
    <property type="match status" value="1"/>
</dbReference>
<dbReference type="Proteomes" id="UP000176511">
    <property type="component" value="Unassembled WGS sequence"/>
</dbReference>
<dbReference type="GO" id="GO:0005829">
    <property type="term" value="C:cytosol"/>
    <property type="evidence" value="ECO:0007669"/>
    <property type="project" value="TreeGrafter"/>
</dbReference>
<dbReference type="PANTHER" id="PTHR10344">
    <property type="entry name" value="THYMIDYLATE KINASE"/>
    <property type="match status" value="1"/>
</dbReference>
<proteinExistence type="inferred from homology"/>
<accession>A0A1F6DMC5</accession>
<sequence length="231" mass="26333">MNTKRGKLIVIDGGDGAGKASQTRMLTEHLRADGHSVETLDFPQYTQSIFGKLLRECLDGKRGDFMSYDPRVTSLLYGLDRFVARDKINNWLDAGSIVILDRYTTANMLHQGAKIANEDEFAEYLTWLEEVEYRTLGIPKPDLVFLLNTPLSYRQKLLEQSAAENKHGTNTRVDLAERDTAHQLAAEKALHFLIARNKDWKEIRCATDTKLRSFEDIHQEIFTEVQSTINA</sequence>
<dbReference type="Pfam" id="PF02223">
    <property type="entry name" value="Thymidylate_kin"/>
    <property type="match status" value="1"/>
</dbReference>
<dbReference type="GO" id="GO:0006235">
    <property type="term" value="P:dTTP biosynthetic process"/>
    <property type="evidence" value="ECO:0007669"/>
    <property type="project" value="TreeGrafter"/>
</dbReference>
<reference evidence="3 4" key="1">
    <citation type="journal article" date="2016" name="Nat. Commun.">
        <title>Thousands of microbial genomes shed light on interconnected biogeochemical processes in an aquifer system.</title>
        <authorList>
            <person name="Anantharaman K."/>
            <person name="Brown C.T."/>
            <person name="Hug L.A."/>
            <person name="Sharon I."/>
            <person name="Castelle C.J."/>
            <person name="Probst A.J."/>
            <person name="Thomas B.C."/>
            <person name="Singh A."/>
            <person name="Wilkins M.J."/>
            <person name="Karaoz U."/>
            <person name="Brodie E.L."/>
            <person name="Williams K.H."/>
            <person name="Hubbard S.S."/>
            <person name="Banfield J.F."/>
        </authorList>
    </citation>
    <scope>NUCLEOTIDE SEQUENCE [LARGE SCALE GENOMIC DNA]</scope>
</reference>
<dbReference type="CDD" id="cd01672">
    <property type="entry name" value="TMPK"/>
    <property type="match status" value="1"/>
</dbReference>
<dbReference type="PANTHER" id="PTHR10344:SF1">
    <property type="entry name" value="THYMIDYLATE KINASE"/>
    <property type="match status" value="1"/>
</dbReference>
<dbReference type="AlphaFoldDB" id="A0A1F6DMC5"/>
<dbReference type="GO" id="GO:0006233">
    <property type="term" value="P:dTDP biosynthetic process"/>
    <property type="evidence" value="ECO:0007669"/>
    <property type="project" value="TreeGrafter"/>
</dbReference>
<dbReference type="Gene3D" id="3.40.50.300">
    <property type="entry name" value="P-loop containing nucleotide triphosphate hydrolases"/>
    <property type="match status" value="1"/>
</dbReference>
<dbReference type="STRING" id="1798491.A3C87_02370"/>
<gene>
    <name evidence="3" type="ORF">A3C87_02370</name>
</gene>
<organism evidence="3 4">
    <name type="scientific">Candidatus Kaiserbacteria bacterium RIFCSPHIGHO2_02_FULL_49_34</name>
    <dbReference type="NCBI Taxonomy" id="1798491"/>
    <lineage>
        <taxon>Bacteria</taxon>
        <taxon>Candidatus Kaiseribacteriota</taxon>
    </lineage>
</organism>
<dbReference type="GO" id="GO:0006227">
    <property type="term" value="P:dUDP biosynthetic process"/>
    <property type="evidence" value="ECO:0007669"/>
    <property type="project" value="TreeGrafter"/>
</dbReference>
<comment type="caution">
    <text evidence="3">The sequence shown here is derived from an EMBL/GenBank/DDBJ whole genome shotgun (WGS) entry which is preliminary data.</text>
</comment>
<protein>
    <recommendedName>
        <fullName evidence="2">Thymidylate kinase-like domain-containing protein</fullName>
    </recommendedName>
</protein>